<evidence type="ECO:0000313" key="5">
    <source>
        <dbReference type="Proteomes" id="UP001500433"/>
    </source>
</evidence>
<feature type="coiled-coil region" evidence="1">
    <location>
        <begin position="29"/>
        <end position="56"/>
    </location>
</feature>
<accession>A0ABP9F200</accession>
<evidence type="ECO:0000256" key="3">
    <source>
        <dbReference type="SAM" id="SignalP"/>
    </source>
</evidence>
<evidence type="ECO:0000256" key="1">
    <source>
        <dbReference type="SAM" id="Coils"/>
    </source>
</evidence>
<evidence type="ECO:0008006" key="6">
    <source>
        <dbReference type="Google" id="ProtNLM"/>
    </source>
</evidence>
<keyword evidence="5" id="KW-1185">Reference proteome</keyword>
<comment type="caution">
    <text evidence="4">The sequence shown here is derived from an EMBL/GenBank/DDBJ whole genome shotgun (WGS) entry which is preliminary data.</text>
</comment>
<reference evidence="5" key="1">
    <citation type="journal article" date="2019" name="Int. J. Syst. Evol. Microbiol.">
        <title>The Global Catalogue of Microorganisms (GCM) 10K type strain sequencing project: providing services to taxonomists for standard genome sequencing and annotation.</title>
        <authorList>
            <consortium name="The Broad Institute Genomics Platform"/>
            <consortium name="The Broad Institute Genome Sequencing Center for Infectious Disease"/>
            <person name="Wu L."/>
            <person name="Ma J."/>
        </authorList>
    </citation>
    <scope>NUCLEOTIDE SEQUENCE [LARGE SCALE GENOMIC DNA]</scope>
    <source>
        <strain evidence="5">JCM 18274</strain>
    </source>
</reference>
<evidence type="ECO:0000256" key="2">
    <source>
        <dbReference type="SAM" id="MobiDB-lite"/>
    </source>
</evidence>
<gene>
    <name evidence="4" type="ORF">GCM10023311_16260</name>
</gene>
<keyword evidence="3" id="KW-0732">Signal</keyword>
<feature type="chain" id="PRO_5047201964" description="WG containing repeat-containing protein" evidence="3">
    <location>
        <begin position="20"/>
        <end position="403"/>
    </location>
</feature>
<feature type="region of interest" description="Disordered" evidence="2">
    <location>
        <begin position="361"/>
        <end position="382"/>
    </location>
</feature>
<feature type="compositionally biased region" description="Low complexity" evidence="2">
    <location>
        <begin position="224"/>
        <end position="234"/>
    </location>
</feature>
<dbReference type="EMBL" id="BAABJH010000001">
    <property type="protein sequence ID" value="GAA4892514.1"/>
    <property type="molecule type" value="Genomic_DNA"/>
</dbReference>
<feature type="coiled-coil region" evidence="1">
    <location>
        <begin position="118"/>
        <end position="145"/>
    </location>
</feature>
<keyword evidence="1" id="KW-0175">Coiled coil</keyword>
<organism evidence="4 5">
    <name type="scientific">Flaviramulus aquimarinus</name>
    <dbReference type="NCBI Taxonomy" id="1170456"/>
    <lineage>
        <taxon>Bacteria</taxon>
        <taxon>Pseudomonadati</taxon>
        <taxon>Bacteroidota</taxon>
        <taxon>Flavobacteriia</taxon>
        <taxon>Flavobacteriales</taxon>
        <taxon>Flavobacteriaceae</taxon>
        <taxon>Flaviramulus</taxon>
    </lineage>
</organism>
<evidence type="ECO:0000313" key="4">
    <source>
        <dbReference type="EMBL" id="GAA4892514.1"/>
    </source>
</evidence>
<feature type="region of interest" description="Disordered" evidence="2">
    <location>
        <begin position="191"/>
        <end position="236"/>
    </location>
</feature>
<protein>
    <recommendedName>
        <fullName evidence="6">WG containing repeat-containing protein</fullName>
    </recommendedName>
</protein>
<proteinExistence type="predicted"/>
<feature type="compositionally biased region" description="Low complexity" evidence="2">
    <location>
        <begin position="198"/>
        <end position="208"/>
    </location>
</feature>
<sequence length="403" mass="46443">MKFKIAITFILLFSINLFAQEVTLESEKMTTEQKRVQKIEEEIRKLEDDYAKSKAQHEKNTKGLFPNSFSLNADKNVLAQKKKENEAVLYSMQESGLKEKAKQIDILSNSIGHKFSYRSALQGRINKLNENIKNINNRLSGLQKKEGEENTDKIKYNIEVSKLDDEISNLDALLAKSKVEKTKKTKSLDDFLNESGRTSSTKKSSSNNLDDLLAGSSQNKKATSSNLDDLLSSKSKSKSNEKDLDALLGSVEDDIDFKIDYNNGLTGVINSRGKVLIPYRNWSILEYKMGYAKVRKKIETKSCYETCTAYKEGFVDKKGDFIDGYEIDFSYDSYKSNGPLRLIAIKGHDPNKESYLQYLNRKERDERDSKRRKAREKREKEIERKKCKIEINNWKNSIKSRYR</sequence>
<feature type="signal peptide" evidence="3">
    <location>
        <begin position="1"/>
        <end position="19"/>
    </location>
</feature>
<dbReference type="RefSeq" id="WP_345273623.1">
    <property type="nucleotide sequence ID" value="NZ_BAABJH010000001.1"/>
</dbReference>
<dbReference type="Proteomes" id="UP001500433">
    <property type="component" value="Unassembled WGS sequence"/>
</dbReference>
<name>A0ABP9F200_9FLAO</name>